<feature type="region of interest" description="Disordered" evidence="12">
    <location>
        <begin position="1379"/>
        <end position="1489"/>
    </location>
</feature>
<evidence type="ECO:0000256" key="10">
    <source>
        <dbReference type="ARBA" id="ARBA00047886"/>
    </source>
</evidence>
<feature type="domain" description="PH" evidence="13">
    <location>
        <begin position="383"/>
        <end position="475"/>
    </location>
</feature>
<evidence type="ECO:0000256" key="11">
    <source>
        <dbReference type="ARBA" id="ARBA00049453"/>
    </source>
</evidence>
<dbReference type="Pfam" id="PF00169">
    <property type="entry name" value="PH"/>
    <property type="match status" value="1"/>
</dbReference>
<evidence type="ECO:0000256" key="2">
    <source>
        <dbReference type="ARBA" id="ARBA00004496"/>
    </source>
</evidence>
<dbReference type="InterPro" id="IPR011993">
    <property type="entry name" value="PH-like_dom_sf"/>
</dbReference>
<evidence type="ECO:0000256" key="4">
    <source>
        <dbReference type="ARBA" id="ARBA00012650"/>
    </source>
</evidence>
<accession>A0AAD4C3C5</accession>
<dbReference type="InterPro" id="IPR048066">
    <property type="entry name" value="ATG26_PH_GRAM1"/>
</dbReference>
<protein>
    <recommendedName>
        <fullName evidence="4">sterol 3beta-glucosyltransferase</fullName>
        <ecNumber evidence="4">2.4.1.173</ecNumber>
    </recommendedName>
    <alternativeName>
        <fullName evidence="9">Autophagy-related protein 26</fullName>
    </alternativeName>
</protein>
<evidence type="ECO:0000256" key="9">
    <source>
        <dbReference type="ARBA" id="ARBA00029843"/>
    </source>
</evidence>
<feature type="compositionally biased region" description="Polar residues" evidence="12">
    <location>
        <begin position="1400"/>
        <end position="1409"/>
    </location>
</feature>
<feature type="compositionally biased region" description="Basic and acidic residues" evidence="12">
    <location>
        <begin position="24"/>
        <end position="33"/>
    </location>
</feature>
<dbReference type="Pfam" id="PF03033">
    <property type="entry name" value="Glyco_transf_28"/>
    <property type="match status" value="1"/>
</dbReference>
<dbReference type="PANTHER" id="PTHR48050:SF25">
    <property type="entry name" value="STEROL 3-BETA-GLUCOSYLTRANSFERASE"/>
    <property type="match status" value="1"/>
</dbReference>
<dbReference type="Gene3D" id="3.40.50.2000">
    <property type="entry name" value="Glycogen Phosphorylase B"/>
    <property type="match status" value="2"/>
</dbReference>
<feature type="compositionally biased region" description="Polar residues" evidence="12">
    <location>
        <begin position="287"/>
        <end position="303"/>
    </location>
</feature>
<evidence type="ECO:0000256" key="1">
    <source>
        <dbReference type="ARBA" id="ARBA00004170"/>
    </source>
</evidence>
<dbReference type="EMBL" id="WHUW01000005">
    <property type="protein sequence ID" value="KAF8446210.1"/>
    <property type="molecule type" value="Genomic_DNA"/>
</dbReference>
<keyword evidence="7" id="KW-0808">Transferase</keyword>
<feature type="compositionally biased region" description="Basic and acidic residues" evidence="12">
    <location>
        <begin position="85"/>
        <end position="95"/>
    </location>
</feature>
<keyword evidence="15" id="KW-1185">Reference proteome</keyword>
<comment type="catalytic activity">
    <reaction evidence="10">
        <text>ergosterol + UDP-alpha-D-glucose = ergosteryl 3-beta-D-glucoside + UDP + H(+)</text>
        <dbReference type="Rhea" id="RHEA:61836"/>
        <dbReference type="ChEBI" id="CHEBI:15378"/>
        <dbReference type="ChEBI" id="CHEBI:16933"/>
        <dbReference type="ChEBI" id="CHEBI:52973"/>
        <dbReference type="ChEBI" id="CHEBI:58223"/>
        <dbReference type="ChEBI" id="CHEBI:58885"/>
    </reaction>
    <physiologicalReaction direction="left-to-right" evidence="10">
        <dbReference type="Rhea" id="RHEA:61837"/>
    </physiologicalReaction>
</comment>
<evidence type="ECO:0000256" key="12">
    <source>
        <dbReference type="SAM" id="MobiDB-lite"/>
    </source>
</evidence>
<dbReference type="SUPFAM" id="SSF50729">
    <property type="entry name" value="PH domain-like"/>
    <property type="match status" value="1"/>
</dbReference>
<dbReference type="InterPro" id="IPR002213">
    <property type="entry name" value="UDP_glucos_trans"/>
</dbReference>
<evidence type="ECO:0000256" key="8">
    <source>
        <dbReference type="ARBA" id="ARBA00023136"/>
    </source>
</evidence>
<feature type="region of interest" description="Disordered" evidence="12">
    <location>
        <begin position="1"/>
        <end position="137"/>
    </location>
</feature>
<dbReference type="FunFam" id="3.40.50.2000:FF:000029">
    <property type="entry name" value="Sterol 3-beta-glucosyltransferase"/>
    <property type="match status" value="1"/>
</dbReference>
<dbReference type="Gene3D" id="2.30.29.30">
    <property type="entry name" value="Pleckstrin-homology domain (PH domain)/Phosphotyrosine-binding domain (PTB)"/>
    <property type="match status" value="2"/>
</dbReference>
<feature type="region of interest" description="Disordered" evidence="12">
    <location>
        <begin position="569"/>
        <end position="588"/>
    </location>
</feature>
<keyword evidence="8" id="KW-0472">Membrane</keyword>
<feature type="region of interest" description="Disordered" evidence="12">
    <location>
        <begin position="174"/>
        <end position="199"/>
    </location>
</feature>
<dbReference type="SMART" id="SM00233">
    <property type="entry name" value="PH"/>
    <property type="match status" value="1"/>
</dbReference>
<organism evidence="14 15">
    <name type="scientific">Boletus edulis BED1</name>
    <dbReference type="NCBI Taxonomy" id="1328754"/>
    <lineage>
        <taxon>Eukaryota</taxon>
        <taxon>Fungi</taxon>
        <taxon>Dikarya</taxon>
        <taxon>Basidiomycota</taxon>
        <taxon>Agaricomycotina</taxon>
        <taxon>Agaricomycetes</taxon>
        <taxon>Agaricomycetidae</taxon>
        <taxon>Boletales</taxon>
        <taxon>Boletineae</taxon>
        <taxon>Boletaceae</taxon>
        <taxon>Boletoideae</taxon>
        <taxon>Boletus</taxon>
    </lineage>
</organism>
<evidence type="ECO:0000313" key="14">
    <source>
        <dbReference type="EMBL" id="KAF8446210.1"/>
    </source>
</evidence>
<dbReference type="GO" id="GO:0005975">
    <property type="term" value="P:carbohydrate metabolic process"/>
    <property type="evidence" value="ECO:0007669"/>
    <property type="project" value="InterPro"/>
</dbReference>
<evidence type="ECO:0000256" key="6">
    <source>
        <dbReference type="ARBA" id="ARBA00022676"/>
    </source>
</evidence>
<keyword evidence="6" id="KW-0328">Glycosyltransferase</keyword>
<evidence type="ECO:0000256" key="7">
    <source>
        <dbReference type="ARBA" id="ARBA00022679"/>
    </source>
</evidence>
<dbReference type="GO" id="GO:0016125">
    <property type="term" value="P:sterol metabolic process"/>
    <property type="evidence" value="ECO:0007669"/>
    <property type="project" value="TreeGrafter"/>
</dbReference>
<comment type="subcellular location">
    <subcellularLocation>
        <location evidence="2">Cytoplasm</location>
    </subcellularLocation>
    <subcellularLocation>
        <location evidence="1">Membrane</location>
        <topology evidence="1">Peripheral membrane protein</topology>
    </subcellularLocation>
</comment>
<dbReference type="FunFam" id="3.40.50.2000:FF:000009">
    <property type="entry name" value="Sterol 3-beta-glucosyltransferase UGT80A2"/>
    <property type="match status" value="1"/>
</dbReference>
<keyword evidence="5" id="KW-0963">Cytoplasm</keyword>
<evidence type="ECO:0000256" key="3">
    <source>
        <dbReference type="ARBA" id="ARBA00006962"/>
    </source>
</evidence>
<dbReference type="InterPro" id="IPR010610">
    <property type="entry name" value="EryCIII-like_C"/>
</dbReference>
<sequence length="1489" mass="165133">MSRLASTKSFVRNLVTSEPGPPDPHARDDHDDSLGNTSPQERIRRVAARTMDLGRSFTSLPRSPTPPLHPESKCALSLKRKHRGKEPQASKDQGCDRLAMSPQSDDGSQTMDHVPSQDPIAAVQSDDSPFITPPSPTLAPIRPLSLSFRDFGSMRAGTQTLIQALQALPLVEDPDDVDEPISRIDPHMGSDSDEEPSGKQSFDLRVLTWQNRVRVLGVHMASSIHTIYRPVARSRRKENSHFIFPGKIPPAQIEGYEAPHSEHDVNLTSDDDIDADDFEAMTPRPPNSQEYSQPTHTPPSTVQLGPAMRRRAPSRTGSMTTVKVTRRTRLAEKLKEIFDLEAINEVLAEMPCWLLRSVLLQGYIYLTNSHLCFFAHMPSREDQILKSGPLSKRATRTKRWIKHWFILRNDTLSWYQSSSDPYFVSGIVDLRYANSCDPTGEKEIRLRTNQNCLLFAADSVPSREEWVKAIRKVIFKAQNMGDTVKIAIPYSVILDVEKSSAIEFSETIEIKVFDEEEHYSIDSYFFAYFDDIQVALEHIRGAVRTNRSSPAGSPHGLLDTTAARNSLAAHNMDRARSPPSPDTKTNSSFRLSSLLRPLQESLPSTLSRIYSVPEPPAGAEDFTHISKRGGASFVPLASSSLPFSPGNGNIAAASSNGLSTHPSSRIHTYPPSTTVGDMNSASFPSKGLAASAPWNVGVPSWLKVPRKGMSATPSNTAVPSAFLEPQGDGGVREVYGSSTPGQCSGASSELGYSVLETSEAAVDQEMVDKFKTAFAFDDKETLLGYFSGYLYRLLPIFGRLYVSSNYLCFKSTGPLSTKTRIILPIRDILTVEITKATGFGHHGLAVIIKGHEELFFEFGFEDRRRAFVSILERQIEDIRERPNPGEAPALSQGKRDALILEEFEPRNSLSSDGGPVASSEATSESLPAVMFTSASSTFLTFKPKEPLHFTFLTIGSRGDVQPYIALAKGLKTDGHRVKIATHGEFQAWIESHGIEFGYVGGDPAELMRICVENGTFTVAFWKESLMMFRGWFDDLLKTSWEACQGTDVLVESPSAMGGYHIAEALKIPYFRAFTMTWTRTRAYPHAFAVPERKMGGSYNYMTYVMFDQVFWRAMAGQINRWRRNVLRLDNTSLDRMEPHKIPFLYNFSPTVVPPPLDWPEWIRVTGYWFLDDADVGAKKWTPPQELLSFIDSAHQAGKKIVYIGFGSIVVPDPKTMTRCVVDAIVQSGVYAILSKGWSDRLHTQTTQASQPEEPFPKQIYSIASIPHDWLFKRIDAACHHGGSGTTGASLRAGIPTIIKPFFGDQFFWANRVEALGIGTGVRKLTVDSLSQALTLATTDSKQIERARLVGEKIRSENGVATAIEAIYRDLDYARSLIRQPSNGSPELMEGDSVTKEEQSCEVSTSTLDRSSPRSRYDSFGSQQESEDWSVISDAEDKRSSFSSRRSNGKTDRSATLKRNSLAAAVMSVLPDTLTYSTHRRSISTSSAQP</sequence>
<reference evidence="14" key="2">
    <citation type="journal article" date="2020" name="Nat. Commun.">
        <title>Large-scale genome sequencing of mycorrhizal fungi provides insights into the early evolution of symbiotic traits.</title>
        <authorList>
            <person name="Miyauchi S."/>
            <person name="Kiss E."/>
            <person name="Kuo A."/>
            <person name="Drula E."/>
            <person name="Kohler A."/>
            <person name="Sanchez-Garcia M."/>
            <person name="Morin E."/>
            <person name="Andreopoulos B."/>
            <person name="Barry K.W."/>
            <person name="Bonito G."/>
            <person name="Buee M."/>
            <person name="Carver A."/>
            <person name="Chen C."/>
            <person name="Cichocki N."/>
            <person name="Clum A."/>
            <person name="Culley D."/>
            <person name="Crous P.W."/>
            <person name="Fauchery L."/>
            <person name="Girlanda M."/>
            <person name="Hayes R.D."/>
            <person name="Keri Z."/>
            <person name="LaButti K."/>
            <person name="Lipzen A."/>
            <person name="Lombard V."/>
            <person name="Magnuson J."/>
            <person name="Maillard F."/>
            <person name="Murat C."/>
            <person name="Nolan M."/>
            <person name="Ohm R.A."/>
            <person name="Pangilinan J."/>
            <person name="Pereira M.F."/>
            <person name="Perotto S."/>
            <person name="Peter M."/>
            <person name="Pfister S."/>
            <person name="Riley R."/>
            <person name="Sitrit Y."/>
            <person name="Stielow J.B."/>
            <person name="Szollosi G."/>
            <person name="Zifcakova L."/>
            <person name="Stursova M."/>
            <person name="Spatafora J.W."/>
            <person name="Tedersoo L."/>
            <person name="Vaario L.M."/>
            <person name="Yamada A."/>
            <person name="Yan M."/>
            <person name="Wang P."/>
            <person name="Xu J."/>
            <person name="Bruns T."/>
            <person name="Baldrian P."/>
            <person name="Vilgalys R."/>
            <person name="Dunand C."/>
            <person name="Henrissat B."/>
            <person name="Grigoriev I.V."/>
            <person name="Hibbett D."/>
            <person name="Nagy L.G."/>
            <person name="Martin F.M."/>
        </authorList>
    </citation>
    <scope>NUCLEOTIDE SEQUENCE</scope>
    <source>
        <strain evidence="14">BED1</strain>
    </source>
</reference>
<dbReference type="Pfam" id="PF02893">
    <property type="entry name" value="GRAM"/>
    <property type="match status" value="2"/>
</dbReference>
<comment type="caution">
    <text evidence="14">The sequence shown here is derived from an EMBL/GenBank/DDBJ whole genome shotgun (WGS) entry which is preliminary data.</text>
</comment>
<dbReference type="InterPro" id="IPR050426">
    <property type="entry name" value="Glycosyltransferase_28"/>
</dbReference>
<reference evidence="14" key="1">
    <citation type="submission" date="2019-10" db="EMBL/GenBank/DDBJ databases">
        <authorList>
            <consortium name="DOE Joint Genome Institute"/>
            <person name="Kuo A."/>
            <person name="Miyauchi S."/>
            <person name="Kiss E."/>
            <person name="Drula E."/>
            <person name="Kohler A."/>
            <person name="Sanchez-Garcia M."/>
            <person name="Andreopoulos B."/>
            <person name="Barry K.W."/>
            <person name="Bonito G."/>
            <person name="Buee M."/>
            <person name="Carver A."/>
            <person name="Chen C."/>
            <person name="Cichocki N."/>
            <person name="Clum A."/>
            <person name="Culley D."/>
            <person name="Crous P.W."/>
            <person name="Fauchery L."/>
            <person name="Girlanda M."/>
            <person name="Hayes R."/>
            <person name="Keri Z."/>
            <person name="LaButti K."/>
            <person name="Lipzen A."/>
            <person name="Lombard V."/>
            <person name="Magnuson J."/>
            <person name="Maillard F."/>
            <person name="Morin E."/>
            <person name="Murat C."/>
            <person name="Nolan M."/>
            <person name="Ohm R."/>
            <person name="Pangilinan J."/>
            <person name="Pereira M."/>
            <person name="Perotto S."/>
            <person name="Peter M."/>
            <person name="Riley R."/>
            <person name="Sitrit Y."/>
            <person name="Stielow B."/>
            <person name="Szollosi G."/>
            <person name="Zifcakova L."/>
            <person name="Stursova M."/>
            <person name="Spatafora J.W."/>
            <person name="Tedersoo L."/>
            <person name="Vaario L.-M."/>
            <person name="Yamada A."/>
            <person name="Yan M."/>
            <person name="Wang P."/>
            <person name="Xu J."/>
            <person name="Bruns T."/>
            <person name="Baldrian P."/>
            <person name="Vilgalys R."/>
            <person name="Henrissat B."/>
            <person name="Grigoriev I.V."/>
            <person name="Hibbett D."/>
            <person name="Nagy L.G."/>
            <person name="Martin F.M."/>
        </authorList>
    </citation>
    <scope>NUCLEOTIDE SEQUENCE</scope>
    <source>
        <strain evidence="14">BED1</strain>
    </source>
</reference>
<dbReference type="GO" id="GO:0016906">
    <property type="term" value="F:sterol 3-beta-glucosyltransferase activity"/>
    <property type="evidence" value="ECO:0007669"/>
    <property type="project" value="UniProtKB-EC"/>
</dbReference>
<dbReference type="InterPro" id="IPR004276">
    <property type="entry name" value="GlycoTrans_28_N"/>
</dbReference>
<comment type="similarity">
    <text evidence="3">Belongs to the glycosyltransferase 28 family.</text>
</comment>
<dbReference type="InterPro" id="IPR004182">
    <property type="entry name" value="GRAM"/>
</dbReference>
<feature type="region of interest" description="Disordered" evidence="12">
    <location>
        <begin position="262"/>
        <end position="323"/>
    </location>
</feature>
<comment type="catalytic activity">
    <reaction evidence="11">
        <text>a sterol + UDP-alpha-D-glucose = a sterol 3-beta-D-glucoside + UDP + H(+)</text>
        <dbReference type="Rhea" id="RHEA:22724"/>
        <dbReference type="ChEBI" id="CHEBI:15378"/>
        <dbReference type="ChEBI" id="CHEBI:15889"/>
        <dbReference type="ChEBI" id="CHEBI:37424"/>
        <dbReference type="ChEBI" id="CHEBI:58223"/>
        <dbReference type="ChEBI" id="CHEBI:58885"/>
        <dbReference type="EC" id="2.4.1.173"/>
    </reaction>
    <physiologicalReaction direction="left-to-right" evidence="11">
        <dbReference type="Rhea" id="RHEA:22725"/>
    </physiologicalReaction>
</comment>
<dbReference type="PANTHER" id="PTHR48050">
    <property type="entry name" value="STEROL 3-BETA-GLUCOSYLTRANSFERASE"/>
    <property type="match status" value="1"/>
</dbReference>
<name>A0AAD4C3C5_BOLED</name>
<dbReference type="InterPro" id="IPR048065">
    <property type="entry name" value="ATG26_PH_GRAM2"/>
</dbReference>
<evidence type="ECO:0000256" key="5">
    <source>
        <dbReference type="ARBA" id="ARBA00022490"/>
    </source>
</evidence>
<dbReference type="CDD" id="cd03784">
    <property type="entry name" value="GT1_Gtf-like"/>
    <property type="match status" value="1"/>
</dbReference>
<evidence type="ECO:0000259" key="13">
    <source>
        <dbReference type="PROSITE" id="PS50003"/>
    </source>
</evidence>
<dbReference type="GO" id="GO:0005737">
    <property type="term" value="C:cytoplasm"/>
    <property type="evidence" value="ECO:0007669"/>
    <property type="project" value="UniProtKB-SubCell"/>
</dbReference>
<dbReference type="EC" id="2.4.1.173" evidence="4"/>
<feature type="compositionally biased region" description="Polar residues" evidence="12">
    <location>
        <begin position="1"/>
        <end position="16"/>
    </location>
</feature>
<dbReference type="InterPro" id="IPR001849">
    <property type="entry name" value="PH_domain"/>
</dbReference>
<feature type="compositionally biased region" description="Acidic residues" evidence="12">
    <location>
        <begin position="269"/>
        <end position="279"/>
    </location>
</feature>
<feature type="compositionally biased region" description="Polar residues" evidence="12">
    <location>
        <begin position="101"/>
        <end position="111"/>
    </location>
</feature>
<evidence type="ECO:0000313" key="15">
    <source>
        <dbReference type="Proteomes" id="UP001194468"/>
    </source>
</evidence>
<dbReference type="PROSITE" id="PS50003">
    <property type="entry name" value="PH_DOMAIN"/>
    <property type="match status" value="1"/>
</dbReference>
<dbReference type="CDD" id="cd13216">
    <property type="entry name" value="PH-GRAM2_AGT26"/>
    <property type="match status" value="1"/>
</dbReference>
<dbReference type="CDD" id="cd13215">
    <property type="entry name" value="PH-GRAM1_AGT26"/>
    <property type="match status" value="1"/>
</dbReference>
<dbReference type="SUPFAM" id="SSF53756">
    <property type="entry name" value="UDP-Glycosyltransferase/glycogen phosphorylase"/>
    <property type="match status" value="1"/>
</dbReference>
<feature type="compositionally biased region" description="Basic and acidic residues" evidence="12">
    <location>
        <begin position="180"/>
        <end position="190"/>
    </location>
</feature>
<dbReference type="GO" id="GO:0016020">
    <property type="term" value="C:membrane"/>
    <property type="evidence" value="ECO:0007669"/>
    <property type="project" value="UniProtKB-SubCell"/>
</dbReference>
<dbReference type="Proteomes" id="UP001194468">
    <property type="component" value="Unassembled WGS sequence"/>
</dbReference>
<dbReference type="SMART" id="SM00568">
    <property type="entry name" value="GRAM"/>
    <property type="match status" value="2"/>
</dbReference>
<dbReference type="Pfam" id="PF06722">
    <property type="entry name" value="EryCIII-like_C"/>
    <property type="match status" value="1"/>
</dbReference>
<gene>
    <name evidence="14" type="ORF">L210DRAFT_3474772</name>
</gene>
<proteinExistence type="inferred from homology"/>